<evidence type="ECO:0000313" key="1">
    <source>
        <dbReference type="EMBL" id="MCD7462671.1"/>
    </source>
</evidence>
<feature type="non-terminal residue" evidence="1">
    <location>
        <position position="1"/>
    </location>
</feature>
<gene>
    <name evidence="1" type="ORF">HAX54_049071</name>
</gene>
<evidence type="ECO:0000313" key="2">
    <source>
        <dbReference type="Proteomes" id="UP000823775"/>
    </source>
</evidence>
<sequence>VHTTTCLMLIAAYLPSHIGHGSFDAVPAAAESFHMQFQGLYLPPRPARNWCGSAMADNIGAQRVLHCLIKFFEEQFTIYFVDSEINKMGS</sequence>
<accession>A0ABS8SUF8</accession>
<organism evidence="1 2">
    <name type="scientific">Datura stramonium</name>
    <name type="common">Jimsonweed</name>
    <name type="synonym">Common thornapple</name>
    <dbReference type="NCBI Taxonomy" id="4076"/>
    <lineage>
        <taxon>Eukaryota</taxon>
        <taxon>Viridiplantae</taxon>
        <taxon>Streptophyta</taxon>
        <taxon>Embryophyta</taxon>
        <taxon>Tracheophyta</taxon>
        <taxon>Spermatophyta</taxon>
        <taxon>Magnoliopsida</taxon>
        <taxon>eudicotyledons</taxon>
        <taxon>Gunneridae</taxon>
        <taxon>Pentapetalae</taxon>
        <taxon>asterids</taxon>
        <taxon>lamiids</taxon>
        <taxon>Solanales</taxon>
        <taxon>Solanaceae</taxon>
        <taxon>Solanoideae</taxon>
        <taxon>Datureae</taxon>
        <taxon>Datura</taxon>
    </lineage>
</organism>
<comment type="caution">
    <text evidence="1">The sequence shown here is derived from an EMBL/GenBank/DDBJ whole genome shotgun (WGS) entry which is preliminary data.</text>
</comment>
<reference evidence="1 2" key="1">
    <citation type="journal article" date="2021" name="BMC Genomics">
        <title>Datura genome reveals duplications of psychoactive alkaloid biosynthetic genes and high mutation rate following tissue culture.</title>
        <authorList>
            <person name="Rajewski A."/>
            <person name="Carter-House D."/>
            <person name="Stajich J."/>
            <person name="Litt A."/>
        </authorList>
    </citation>
    <scope>NUCLEOTIDE SEQUENCE [LARGE SCALE GENOMIC DNA]</scope>
    <source>
        <strain evidence="1">AR-01</strain>
    </source>
</reference>
<name>A0ABS8SUF8_DATST</name>
<proteinExistence type="predicted"/>
<protein>
    <submittedName>
        <fullName evidence="1">Uncharacterized protein</fullName>
    </submittedName>
</protein>
<dbReference type="Proteomes" id="UP000823775">
    <property type="component" value="Unassembled WGS sequence"/>
</dbReference>
<keyword evidence="2" id="KW-1185">Reference proteome</keyword>
<dbReference type="EMBL" id="JACEIK010000824">
    <property type="protein sequence ID" value="MCD7462671.1"/>
    <property type="molecule type" value="Genomic_DNA"/>
</dbReference>